<reference evidence="1" key="1">
    <citation type="journal article" date="2020" name="Stud. Mycol.">
        <title>101 Dothideomycetes genomes: a test case for predicting lifestyles and emergence of pathogens.</title>
        <authorList>
            <person name="Haridas S."/>
            <person name="Albert R."/>
            <person name="Binder M."/>
            <person name="Bloem J."/>
            <person name="Labutti K."/>
            <person name="Salamov A."/>
            <person name="Andreopoulos B."/>
            <person name="Baker S."/>
            <person name="Barry K."/>
            <person name="Bills G."/>
            <person name="Bluhm B."/>
            <person name="Cannon C."/>
            <person name="Castanera R."/>
            <person name="Culley D."/>
            <person name="Daum C."/>
            <person name="Ezra D."/>
            <person name="Gonzalez J."/>
            <person name="Henrissat B."/>
            <person name="Kuo A."/>
            <person name="Liang C."/>
            <person name="Lipzen A."/>
            <person name="Lutzoni F."/>
            <person name="Magnuson J."/>
            <person name="Mondo S."/>
            <person name="Nolan M."/>
            <person name="Ohm R."/>
            <person name="Pangilinan J."/>
            <person name="Park H.-J."/>
            <person name="Ramirez L."/>
            <person name="Alfaro M."/>
            <person name="Sun H."/>
            <person name="Tritt A."/>
            <person name="Yoshinaga Y."/>
            <person name="Zwiers L.-H."/>
            <person name="Turgeon B."/>
            <person name="Goodwin S."/>
            <person name="Spatafora J."/>
            <person name="Crous P."/>
            <person name="Grigoriev I."/>
        </authorList>
    </citation>
    <scope>NUCLEOTIDE SEQUENCE</scope>
    <source>
        <strain evidence="1">CBS 109.77</strain>
    </source>
</reference>
<evidence type="ECO:0000313" key="2">
    <source>
        <dbReference type="Proteomes" id="UP000799757"/>
    </source>
</evidence>
<dbReference type="EMBL" id="MU002060">
    <property type="protein sequence ID" value="KAF2790680.1"/>
    <property type="molecule type" value="Genomic_DNA"/>
</dbReference>
<sequence>MCHYEIINFIRCGHQDKRLTRYCHFARNDPNHQCFSPWQIEREWDHPKIECDKCSDQKLKLRSLANGEDWK</sequence>
<keyword evidence="2" id="KW-1185">Reference proteome</keyword>
<name>A0A6A6X2E4_9PLEO</name>
<dbReference type="OrthoDB" id="4966402at2759"/>
<accession>A0A6A6X2E4</accession>
<dbReference type="Proteomes" id="UP000799757">
    <property type="component" value="Unassembled WGS sequence"/>
</dbReference>
<protein>
    <submittedName>
        <fullName evidence="1">Uncharacterized protein</fullName>
    </submittedName>
</protein>
<organism evidence="1 2">
    <name type="scientific">Melanomma pulvis-pyrius CBS 109.77</name>
    <dbReference type="NCBI Taxonomy" id="1314802"/>
    <lineage>
        <taxon>Eukaryota</taxon>
        <taxon>Fungi</taxon>
        <taxon>Dikarya</taxon>
        <taxon>Ascomycota</taxon>
        <taxon>Pezizomycotina</taxon>
        <taxon>Dothideomycetes</taxon>
        <taxon>Pleosporomycetidae</taxon>
        <taxon>Pleosporales</taxon>
        <taxon>Melanommataceae</taxon>
        <taxon>Melanomma</taxon>
    </lineage>
</organism>
<proteinExistence type="predicted"/>
<gene>
    <name evidence="1" type="ORF">K505DRAFT_250649</name>
</gene>
<evidence type="ECO:0000313" key="1">
    <source>
        <dbReference type="EMBL" id="KAF2790680.1"/>
    </source>
</evidence>
<dbReference type="AlphaFoldDB" id="A0A6A6X2E4"/>